<dbReference type="EC" id="2.3.2.27" evidence="10"/>
<comment type="pathway">
    <text evidence="2 10">Protein modification; protein ubiquitination.</text>
</comment>
<dbReference type="RefSeq" id="XP_051442829.1">
    <property type="nucleotide sequence ID" value="XM_051590522.1"/>
</dbReference>
<keyword evidence="4 10" id="KW-0479">Metal-binding</keyword>
<evidence type="ECO:0000313" key="14">
    <source>
        <dbReference type="Proteomes" id="UP001206595"/>
    </source>
</evidence>
<evidence type="ECO:0000256" key="6">
    <source>
        <dbReference type="ARBA" id="ARBA00022786"/>
    </source>
</evidence>
<dbReference type="InterPro" id="IPR014719">
    <property type="entry name" value="Ribosomal_bL12_C/ClpS-like"/>
</dbReference>
<feature type="compositionally biased region" description="Basic and acidic residues" evidence="11">
    <location>
        <begin position="1"/>
        <end position="15"/>
    </location>
</feature>
<feature type="region of interest" description="Disordered" evidence="11">
    <location>
        <begin position="507"/>
        <end position="537"/>
    </location>
</feature>
<sequence>MNPADGEHNSSDRNTNKSMANEGSSKFDEAMFTTSPSPQRTALPLKRFLAQAPKRSLYQYNSISQQSIIVKCFQSMWHDNIDYMQKYFFPTATGDRRNLKSIIAKHRQQSNSVGNTTLSNNTENVILDEDSDGPEYWESQRGRQCGHVFKKGEAIYQCRNCAFDDTCVFCSRCYHATDHEGHDVSLSISPGAGGCCDCGDPEAWKVPVICSIHSIEADSQAGNGQSGEQEANASNNSSPGASSTSKMPLSSVPPDLLDSIRGTISGILDFMIETLSTSPEEISFPRPEEEIEEEARATMIALGVLPDFSNQEDQILQDFDEDDMEDDDAAPSGTHKQSKSHQPGVEDASMTEKIGIAGYVSDDDDDDEKEIYSLVLWNDETHSFDEVIDVVTRATLCSPARAKAVAEAVDSHGREVVVQSTNLPELVKTAKIISSIGLAVTIRSARDVFREQVCFLLCDWMNHIVSGHYKFFPDVQDGGTIIRDIICEELCKEWALKPALASLSTRYRRKSIPEEEEEEEDNDDIDEDDDDDDMPIPEPAMMEAIVVDDLDEDDVTMYQLLGAEPTDVIDTFPSFMQRQQFETSDDSEHETEHTFEDHEERREVERKRWHERRKHGDIADLSWDLSGLIQEFQDLDNQELNFSEQIGASAMAKKKQRGDQPFGSKMLTEFKQKLRLDYFMLLDLRLWKDMRMCLRKMFISTLVANLSYKRILGVRFARNYPSVADAFLLRDREFTLSVILFSVQLLTVPTIATTLVSDYNFFGIMCSVLSSFFLTDQIILPLGDRLSELRINCERRAFVTRKYYNAFHDLRYIINPDAVRRYIRNEPLLLRQYLDFVSIFQGMNPIVRQSGSHVEYESTAWVDAFNVTLQVAKIGRRFSDAFSVRDLKDDNEHLAPLQLARAVMRVLKHLTDWVPGKHEVRDESSPFLQYSQLRVAGVQEQEFHTVKTVNAGEFSVVKFDVSKDPVSFHQPVHWLLSELLENVHLLDEAVLERGGWSGGINAMVSKLHEIHPKFSPEDTILSILDWPMRTMVLLCQIRSGFWVRNGFGVRNQAHHYRDVSLRENTFDTDLYLLQFGFVLVDPDHLFTTILDRFGLLAWFSGKPNQPPYDTSQANYMVEEMLSLLIVFGSERAHAAHLSLEDKIRREITQNLCISPMAHSELGKKITESMSEDAKFDHILSEVAKFKAPDGLNDHGVYELKPEYYDNIDPHFWHYTRNNREDVEAALQKIWKKERESQGLDVNPQDFFIIPKLARITSGPFTRMGNMLHSRVLLQIIFYALWNCKVSSAPTSDTITEQALYLAMMAIVDENNDYTEETYNRYTWDKEEKGLPGFIWYAATDSFPVMVNELEREHISLLRLLLKIIEDSQMVNLHKRCLWIVSNIEARGNKEAKDHIRIWREERRVLHSQQVEGADGQHSLSESERKKLAAKERQAKIMAQFAQAQTTFMSQNEDMYDDEDTDTDMEVEEEDHLGAVSHDGLEGSDDGELEVQRKFHFPTGTCIVCQEEADSSQLYGMLAFIQPSTLLRQTPLDDADVIADVFNMKQGLDVELPEEEPITSEKSSSSKKQPRASNVHGFPPQSHKSGLHMSTCSHLMHVKCFETYYASIESRHAAQSRYKHPENLERLEYLCPLCKALGNTLLPIVWKGKTESYPGVLAGANDQLYETFMTQGIDELLVQIEKRRQFEPSKFLKDRFWMTMTSDLSSRLPWSGRLSGRTAGVDESVLEAMNVNVDPTDMILVKKMYSRLATVLEAIVKGINSETSVLVDTKLLESMDLLWGLYGYTISSIEISQRGRSTQASSDLTVEHTGTLIDSISEHTRTLLRIFSETVMLYKRVFHEDQEIDSQEKEASVNVARVAQLFYSNKAARTMLEADRKATVVFENLKPLLEDEPFLVLVELSMSMVPNLELNIHHFVRQLFTAEIVKAAVALLQGLTGNEKLAGDRARKHLEAYRQQNDSVDKETVRAFTYIIMDILSVPRDFVDRFFQTVSEAAFIGLLRSFALPYLRRCMILLVVRHGLIIQPLENSEEEMPEFDRLLKCLRLPTLDQIMKEIIRQPAAVNGWCQHYIDYSRKTSTSLIRTNAPAYTQLLRISIGLPTVFHLVDLPNRLDQLFEESMHKACRKCGNVPNDPALCLLCGTFVCLQGYCCMEGEQGECNMHTAICGGEVGAYIWIRRSLLLLLYNGVGCFMTAPYLDAHGEADFGFM</sequence>
<dbReference type="SUPFAM" id="SSF46785">
    <property type="entry name" value="Winged helix' DNA-binding domain"/>
    <property type="match status" value="1"/>
</dbReference>
<dbReference type="InterPro" id="IPR003126">
    <property type="entry name" value="Znf_UBR"/>
</dbReference>
<feature type="compositionally biased region" description="Polar residues" evidence="11">
    <location>
        <begin position="220"/>
        <end position="229"/>
    </location>
</feature>
<evidence type="ECO:0000256" key="4">
    <source>
        <dbReference type="ARBA" id="ARBA00022723"/>
    </source>
</evidence>
<feature type="region of interest" description="Disordered" evidence="11">
    <location>
        <begin position="580"/>
        <end position="609"/>
    </location>
</feature>
<comment type="catalytic activity">
    <reaction evidence="1 10">
        <text>S-ubiquitinyl-[E2 ubiquitin-conjugating enzyme]-L-cysteine + [acceptor protein]-L-lysine = [E2 ubiquitin-conjugating enzyme]-L-cysteine + N(6)-ubiquitinyl-[acceptor protein]-L-lysine.</text>
        <dbReference type="EC" id="2.3.2.27"/>
    </reaction>
</comment>
<dbReference type="GO" id="GO:0061630">
    <property type="term" value="F:ubiquitin protein ligase activity"/>
    <property type="evidence" value="ECO:0007669"/>
    <property type="project" value="UniProtKB-UniRule"/>
</dbReference>
<evidence type="ECO:0000256" key="1">
    <source>
        <dbReference type="ARBA" id="ARBA00000900"/>
    </source>
</evidence>
<evidence type="ECO:0000256" key="2">
    <source>
        <dbReference type="ARBA" id="ARBA00004906"/>
    </source>
</evidence>
<evidence type="ECO:0000256" key="7">
    <source>
        <dbReference type="ARBA" id="ARBA00022833"/>
    </source>
</evidence>
<feature type="zinc finger region" description="UBR-type" evidence="9">
    <location>
        <begin position="143"/>
        <end position="215"/>
    </location>
</feature>
<dbReference type="GO" id="GO:0000151">
    <property type="term" value="C:ubiquitin ligase complex"/>
    <property type="evidence" value="ECO:0007669"/>
    <property type="project" value="TreeGrafter"/>
</dbReference>
<evidence type="ECO:0000256" key="3">
    <source>
        <dbReference type="ARBA" id="ARBA00022679"/>
    </source>
</evidence>
<evidence type="ECO:0000256" key="10">
    <source>
        <dbReference type="RuleBase" id="RU366018"/>
    </source>
</evidence>
<feature type="region of interest" description="Disordered" evidence="11">
    <location>
        <begin position="1549"/>
        <end position="1581"/>
    </location>
</feature>
<evidence type="ECO:0000256" key="11">
    <source>
        <dbReference type="SAM" id="MobiDB-lite"/>
    </source>
</evidence>
<dbReference type="InterPro" id="IPR042065">
    <property type="entry name" value="E3_ELL-like"/>
</dbReference>
<dbReference type="InterPro" id="IPR039164">
    <property type="entry name" value="UBR1-like"/>
</dbReference>
<feature type="compositionally biased region" description="Acidic residues" evidence="11">
    <location>
        <begin position="514"/>
        <end position="535"/>
    </location>
</feature>
<dbReference type="GO" id="GO:0005737">
    <property type="term" value="C:cytoplasm"/>
    <property type="evidence" value="ECO:0007669"/>
    <property type="project" value="TreeGrafter"/>
</dbReference>
<evidence type="ECO:0000313" key="13">
    <source>
        <dbReference type="EMBL" id="KAI8577825.1"/>
    </source>
</evidence>
<dbReference type="InterPro" id="IPR003769">
    <property type="entry name" value="ClpS_core"/>
</dbReference>
<dbReference type="GO" id="GO:0016567">
    <property type="term" value="P:protein ubiquitination"/>
    <property type="evidence" value="ECO:0007669"/>
    <property type="project" value="UniProtKB-UniRule"/>
</dbReference>
<accession>A0AAD5E8Z1</accession>
<dbReference type="Pfam" id="PF02617">
    <property type="entry name" value="ClpS"/>
    <property type="match status" value="1"/>
</dbReference>
<dbReference type="CDD" id="cd19673">
    <property type="entry name" value="UBR-box_UBR3"/>
    <property type="match status" value="1"/>
</dbReference>
<dbReference type="InterPro" id="IPR036390">
    <property type="entry name" value="WH_DNA-bd_sf"/>
</dbReference>
<dbReference type="Proteomes" id="UP001206595">
    <property type="component" value="Unassembled WGS sequence"/>
</dbReference>
<comment type="similarity">
    <text evidence="8 10">Belongs to the E3 ubiquitin-protein ligase UBR1-like family.</text>
</comment>
<dbReference type="Gene3D" id="3.30.1390.10">
    <property type="match status" value="1"/>
</dbReference>
<protein>
    <recommendedName>
        <fullName evidence="10">E3 ubiquitin-protein ligase</fullName>
        <ecNumber evidence="10">2.3.2.27</ecNumber>
    </recommendedName>
</protein>
<evidence type="ECO:0000256" key="8">
    <source>
        <dbReference type="ARBA" id="ARBA00046341"/>
    </source>
</evidence>
<feature type="domain" description="UBR-type" evidence="12">
    <location>
        <begin position="143"/>
        <end position="215"/>
    </location>
</feature>
<dbReference type="Gene3D" id="2.10.110.30">
    <property type="match status" value="1"/>
</dbReference>
<dbReference type="EMBL" id="MU620936">
    <property type="protein sequence ID" value="KAI8577825.1"/>
    <property type="molecule type" value="Genomic_DNA"/>
</dbReference>
<dbReference type="GO" id="GO:0071596">
    <property type="term" value="P:ubiquitin-dependent protein catabolic process via the N-end rule pathway"/>
    <property type="evidence" value="ECO:0007669"/>
    <property type="project" value="UniProtKB-UniRule"/>
</dbReference>
<feature type="region of interest" description="Disordered" evidence="11">
    <location>
        <begin position="323"/>
        <end position="348"/>
    </location>
</feature>
<reference evidence="13" key="2">
    <citation type="journal article" date="2022" name="Proc. Natl. Acad. Sci. U.S.A.">
        <title>Diploid-dominant life cycles characterize the early evolution of Fungi.</title>
        <authorList>
            <person name="Amses K.R."/>
            <person name="Simmons D.R."/>
            <person name="Longcore J.E."/>
            <person name="Mondo S.J."/>
            <person name="Seto K."/>
            <person name="Jeronimo G.H."/>
            <person name="Bonds A.E."/>
            <person name="Quandt C.A."/>
            <person name="Davis W.J."/>
            <person name="Chang Y."/>
            <person name="Federici B.A."/>
            <person name="Kuo A."/>
            <person name="LaButti K."/>
            <person name="Pangilinan J."/>
            <person name="Andreopoulos W."/>
            <person name="Tritt A."/>
            <person name="Riley R."/>
            <person name="Hundley H."/>
            <person name="Johnson J."/>
            <person name="Lipzen A."/>
            <person name="Barry K."/>
            <person name="Lang B.F."/>
            <person name="Cuomo C.A."/>
            <person name="Buchler N.E."/>
            <person name="Grigoriev I.V."/>
            <person name="Spatafora J.W."/>
            <person name="Stajich J.E."/>
            <person name="James T.Y."/>
        </authorList>
    </citation>
    <scope>NUCLEOTIDE SEQUENCE</scope>
    <source>
        <strain evidence="13">AG</strain>
    </source>
</reference>
<feature type="compositionally biased region" description="Low complexity" evidence="11">
    <location>
        <begin position="231"/>
        <end position="245"/>
    </location>
</feature>
<dbReference type="InterPro" id="IPR044046">
    <property type="entry name" value="E3_ligase_UBR-like_C"/>
</dbReference>
<dbReference type="FunFam" id="2.10.110.30:FF:000001">
    <property type="entry name" value="E3 ubiquitin-protein ligase UBR2 isoform 1"/>
    <property type="match status" value="1"/>
</dbReference>
<dbReference type="PROSITE" id="PS51157">
    <property type="entry name" value="ZF_UBR"/>
    <property type="match status" value="1"/>
</dbReference>
<keyword evidence="14" id="KW-1185">Reference proteome</keyword>
<evidence type="ECO:0000256" key="9">
    <source>
        <dbReference type="PROSITE-ProRule" id="PRU00508"/>
    </source>
</evidence>
<dbReference type="SUPFAM" id="SSF54736">
    <property type="entry name" value="ClpS-like"/>
    <property type="match status" value="1"/>
</dbReference>
<proteinExistence type="inferred from homology"/>
<keyword evidence="7 10" id="KW-0862">Zinc</keyword>
<dbReference type="Gene3D" id="1.10.10.2670">
    <property type="entry name" value="E3 ubiquitin-protein ligase"/>
    <property type="match status" value="1"/>
</dbReference>
<keyword evidence="6 10" id="KW-0833">Ubl conjugation pathway</keyword>
<dbReference type="CDD" id="cd16482">
    <property type="entry name" value="RING-H2_UBR1-like"/>
    <property type="match status" value="1"/>
</dbReference>
<reference evidence="13" key="1">
    <citation type="submission" date="2021-06" db="EMBL/GenBank/DDBJ databases">
        <authorList>
            <consortium name="DOE Joint Genome Institute"/>
            <person name="Mondo S.J."/>
            <person name="Amses K.R."/>
            <person name="Simmons D.R."/>
            <person name="Longcore J.E."/>
            <person name="Seto K."/>
            <person name="Alves G.H."/>
            <person name="Bonds A.E."/>
            <person name="Quandt C.A."/>
            <person name="Davis W.J."/>
            <person name="Chang Y."/>
            <person name="Letcher P.M."/>
            <person name="Powell M.J."/>
            <person name="Kuo A."/>
            <person name="Labutti K."/>
            <person name="Pangilinan J."/>
            <person name="Andreopoulos W."/>
            <person name="Tritt A."/>
            <person name="Riley R."/>
            <person name="Hundley H."/>
            <person name="Johnson J."/>
            <person name="Lipzen A."/>
            <person name="Barry K."/>
            <person name="Berbee M.L."/>
            <person name="Buchler N.E."/>
            <person name="Grigoriev I.V."/>
            <person name="Spatafora J.W."/>
            <person name="Stajich J.E."/>
            <person name="James T.Y."/>
        </authorList>
    </citation>
    <scope>NUCLEOTIDE SEQUENCE</scope>
    <source>
        <strain evidence="13">AG</strain>
    </source>
</reference>
<dbReference type="GeneID" id="75915865"/>
<comment type="function">
    <text evidence="10">Ubiquitin ligase protein which is a component of the N-end rule pathway. Recognizes and binds to proteins bearing specific N-terminal residues that are destabilizing according to the N-end rule, leading to their ubiquitination and subsequent degradation.</text>
</comment>
<dbReference type="Pfam" id="PF18995">
    <property type="entry name" value="PRT6_C"/>
    <property type="match status" value="1"/>
</dbReference>
<keyword evidence="3 10" id="KW-0808">Transferase</keyword>
<keyword evidence="5 10" id="KW-0863">Zinc-finger</keyword>
<dbReference type="PANTHER" id="PTHR21497">
    <property type="entry name" value="UBIQUITIN LIGASE E3 ALPHA-RELATED"/>
    <property type="match status" value="1"/>
</dbReference>
<evidence type="ECO:0000259" key="12">
    <source>
        <dbReference type="PROSITE" id="PS51157"/>
    </source>
</evidence>
<feature type="region of interest" description="Disordered" evidence="11">
    <location>
        <begin position="219"/>
        <end position="254"/>
    </location>
</feature>
<dbReference type="GO" id="GO:0008270">
    <property type="term" value="F:zinc ion binding"/>
    <property type="evidence" value="ECO:0007669"/>
    <property type="project" value="UniProtKB-UniRule"/>
</dbReference>
<feature type="compositionally biased region" description="Basic and acidic residues" evidence="11">
    <location>
        <begin position="590"/>
        <end position="609"/>
    </location>
</feature>
<dbReference type="Pfam" id="PF02207">
    <property type="entry name" value="zf-UBR"/>
    <property type="match status" value="1"/>
</dbReference>
<name>A0AAD5E8Z1_UMBRA</name>
<dbReference type="SMART" id="SM00396">
    <property type="entry name" value="ZnF_UBR1"/>
    <property type="match status" value="1"/>
</dbReference>
<feature type="region of interest" description="Disordered" evidence="11">
    <location>
        <begin position="1"/>
        <end position="39"/>
    </location>
</feature>
<organism evidence="13 14">
    <name type="scientific">Umbelopsis ramanniana AG</name>
    <dbReference type="NCBI Taxonomy" id="1314678"/>
    <lineage>
        <taxon>Eukaryota</taxon>
        <taxon>Fungi</taxon>
        <taxon>Fungi incertae sedis</taxon>
        <taxon>Mucoromycota</taxon>
        <taxon>Mucoromycotina</taxon>
        <taxon>Umbelopsidomycetes</taxon>
        <taxon>Umbelopsidales</taxon>
        <taxon>Umbelopsidaceae</taxon>
        <taxon>Umbelopsis</taxon>
    </lineage>
</organism>
<comment type="caution">
    <text evidence="13">The sequence shown here is derived from an EMBL/GenBank/DDBJ whole genome shotgun (WGS) entry which is preliminary data.</text>
</comment>
<dbReference type="Pfam" id="PF22960">
    <property type="entry name" value="WHD_UBR1"/>
    <property type="match status" value="1"/>
</dbReference>
<dbReference type="PANTHER" id="PTHR21497:SF24">
    <property type="entry name" value="E3 UBIQUITIN-PROTEIN LIGASE UBR1"/>
    <property type="match status" value="1"/>
</dbReference>
<gene>
    <name evidence="13" type="ORF">K450DRAFT_250214</name>
</gene>
<evidence type="ECO:0000256" key="5">
    <source>
        <dbReference type="ARBA" id="ARBA00022771"/>
    </source>
</evidence>
<dbReference type="InterPro" id="IPR055194">
    <property type="entry name" value="UBR1-like_WH"/>
</dbReference>